<dbReference type="GO" id="GO:0005576">
    <property type="term" value="C:extracellular region"/>
    <property type="evidence" value="ECO:0007669"/>
    <property type="project" value="InterPro"/>
</dbReference>
<feature type="domain" description="CBM1" evidence="3">
    <location>
        <begin position="99"/>
        <end position="135"/>
    </location>
</feature>
<evidence type="ECO:0000313" key="4">
    <source>
        <dbReference type="EMBL" id="KIV81900.1"/>
    </source>
</evidence>
<dbReference type="Pfam" id="PF00734">
    <property type="entry name" value="CBM_1"/>
    <property type="match status" value="1"/>
</dbReference>
<dbReference type="PROSITE" id="PS51164">
    <property type="entry name" value="CBM1_2"/>
    <property type="match status" value="1"/>
</dbReference>
<dbReference type="SUPFAM" id="SSF57180">
    <property type="entry name" value="Cellulose-binding domain"/>
    <property type="match status" value="1"/>
</dbReference>
<dbReference type="OrthoDB" id="5823761at2759"/>
<dbReference type="Pfam" id="PF22514">
    <property type="entry name" value="EXPB1_D1"/>
    <property type="match status" value="1"/>
</dbReference>
<dbReference type="SUPFAM" id="SSF50685">
    <property type="entry name" value="Barwin-like endoglucanases"/>
    <property type="match status" value="1"/>
</dbReference>
<name>A0A0D1VZN4_9EURO</name>
<dbReference type="InterPro" id="IPR035971">
    <property type="entry name" value="CBD_sf"/>
</dbReference>
<feature type="region of interest" description="Disordered" evidence="2">
    <location>
        <begin position="174"/>
        <end position="202"/>
    </location>
</feature>
<evidence type="ECO:0000313" key="5">
    <source>
        <dbReference type="Proteomes" id="UP000053599"/>
    </source>
</evidence>
<evidence type="ECO:0000259" key="3">
    <source>
        <dbReference type="PROSITE" id="PS51164"/>
    </source>
</evidence>
<sequence length="366" mass="37699">MPVTAGQYPVSDYEPTWTEQYYDGDKERPVTTWLSPKCLEEDRIKDDVSSRDGDNSIETLNRLIDATQPWKVYNKMYKSLQVLLSGTVALACLSSGVTAAQDPYAQCGGIGWTGDTTCTEGWTCVVQNPYYSQCVQASSSATPVATSSLIISSSAKTSSSTVVVVKAVSSSSKTTSSTKTTTTTKSSTTTKPSTTTKTTSSIKTSSTSAVSTGLTYKASFTHYGAGDGNGSPNCNTNTAACGFYTYPGYSAAVSQNLYGAGPGAGAGPACGTCWKLVGQTDSSGNALSNAGTSIVVMVNNLCPADGNPLCAQNGLSGTNQDGANVNFDLCSDSGAEAAFFQNDGVGLAVGTATQVSCSQWSGTVVS</sequence>
<gene>
    <name evidence="4" type="ORF">PV11_04049</name>
</gene>
<dbReference type="Gene3D" id="2.40.40.10">
    <property type="entry name" value="RlpA-like domain"/>
    <property type="match status" value="1"/>
</dbReference>
<reference evidence="4 5" key="1">
    <citation type="submission" date="2015-01" db="EMBL/GenBank/DDBJ databases">
        <title>The Genome Sequence of Exophiala sideris CBS121828.</title>
        <authorList>
            <consortium name="The Broad Institute Genomics Platform"/>
            <person name="Cuomo C."/>
            <person name="de Hoog S."/>
            <person name="Gorbushina A."/>
            <person name="Stielow B."/>
            <person name="Teixiera M."/>
            <person name="Abouelleil A."/>
            <person name="Chapman S.B."/>
            <person name="Priest M."/>
            <person name="Young S.K."/>
            <person name="Wortman J."/>
            <person name="Nusbaum C."/>
            <person name="Birren B."/>
        </authorList>
    </citation>
    <scope>NUCLEOTIDE SEQUENCE [LARGE SCALE GENOMIC DNA]</scope>
    <source>
        <strain evidence="4 5">CBS 121828</strain>
    </source>
</reference>
<dbReference type="PROSITE" id="PS00562">
    <property type="entry name" value="CBM1_1"/>
    <property type="match status" value="1"/>
</dbReference>
<dbReference type="InterPro" id="IPR036908">
    <property type="entry name" value="RlpA-like_sf"/>
</dbReference>
<organism evidence="4 5">
    <name type="scientific">Exophiala sideris</name>
    <dbReference type="NCBI Taxonomy" id="1016849"/>
    <lineage>
        <taxon>Eukaryota</taxon>
        <taxon>Fungi</taxon>
        <taxon>Dikarya</taxon>
        <taxon>Ascomycota</taxon>
        <taxon>Pezizomycotina</taxon>
        <taxon>Eurotiomycetes</taxon>
        <taxon>Chaetothyriomycetidae</taxon>
        <taxon>Chaetothyriales</taxon>
        <taxon>Herpotrichiellaceae</taxon>
        <taxon>Exophiala</taxon>
    </lineage>
</organism>
<dbReference type="InterPro" id="IPR000254">
    <property type="entry name" value="CBD"/>
</dbReference>
<dbReference type="HOGENOM" id="CLU_064531_0_0_1"/>
<dbReference type="AlphaFoldDB" id="A0A0D1VZN4"/>
<dbReference type="SMART" id="SM00236">
    <property type="entry name" value="fCBD"/>
    <property type="match status" value="1"/>
</dbReference>
<dbReference type="Proteomes" id="UP000053599">
    <property type="component" value="Unassembled WGS sequence"/>
</dbReference>
<evidence type="ECO:0000256" key="1">
    <source>
        <dbReference type="ARBA" id="ARBA00022729"/>
    </source>
</evidence>
<keyword evidence="1" id="KW-0732">Signal</keyword>
<dbReference type="EMBL" id="KN846952">
    <property type="protein sequence ID" value="KIV81900.1"/>
    <property type="molecule type" value="Genomic_DNA"/>
</dbReference>
<evidence type="ECO:0000256" key="2">
    <source>
        <dbReference type="SAM" id="MobiDB-lite"/>
    </source>
</evidence>
<dbReference type="STRING" id="1016849.A0A0D1VZN4"/>
<dbReference type="GO" id="GO:0005975">
    <property type="term" value="P:carbohydrate metabolic process"/>
    <property type="evidence" value="ECO:0007669"/>
    <property type="project" value="InterPro"/>
</dbReference>
<dbReference type="GO" id="GO:0030248">
    <property type="term" value="F:cellulose binding"/>
    <property type="evidence" value="ECO:0007669"/>
    <property type="project" value="InterPro"/>
</dbReference>
<protein>
    <recommendedName>
        <fullName evidence="3">CBM1 domain-containing protein</fullName>
    </recommendedName>
</protein>
<accession>A0A0D1VZN4</accession>
<proteinExistence type="predicted"/>